<dbReference type="SUPFAM" id="SSF143422">
    <property type="entry name" value="Transposase IS200-like"/>
    <property type="match status" value="1"/>
</dbReference>
<dbReference type="Pfam" id="PF01797">
    <property type="entry name" value="Y1_Tnp"/>
    <property type="match status" value="1"/>
</dbReference>
<dbReference type="PANTHER" id="PTHR34322:SF2">
    <property type="entry name" value="TRANSPOSASE IS200-LIKE DOMAIN-CONTAINING PROTEIN"/>
    <property type="match status" value="1"/>
</dbReference>
<dbReference type="GO" id="GO:0006313">
    <property type="term" value="P:DNA transposition"/>
    <property type="evidence" value="ECO:0007669"/>
    <property type="project" value="InterPro"/>
</dbReference>
<dbReference type="Proteomes" id="UP000251002">
    <property type="component" value="Unassembled WGS sequence"/>
</dbReference>
<evidence type="ECO:0000313" key="3">
    <source>
        <dbReference type="Proteomes" id="UP000251002"/>
    </source>
</evidence>
<sequence length="190" mass="22368">MVKVARKRRVWNPSLFEHATTRGNNRKTIFHEPSDYRAFFRVLDYTYEQYPFTIISYCIMTNHYHLLIRSPEVPLGKVMGLINKRYGDYYRAKYGVTGYLYEGRYYAEKVDGPAGILAVSRYIHRNPIAASKPLADKMATYPYSSYYYYVSGVKPAYRYLELNHILPLLTHPYDPTPESYSKYCEETLSE</sequence>
<protein>
    <submittedName>
        <fullName evidence="2">Transposase</fullName>
    </submittedName>
</protein>
<organism evidence="2 3">
    <name type="scientific">Planococcus halotolerans</name>
    <dbReference type="NCBI Taxonomy" id="2233542"/>
    <lineage>
        <taxon>Bacteria</taxon>
        <taxon>Bacillati</taxon>
        <taxon>Bacillota</taxon>
        <taxon>Bacilli</taxon>
        <taxon>Bacillales</taxon>
        <taxon>Caryophanaceae</taxon>
        <taxon>Planococcus</taxon>
    </lineage>
</organism>
<comment type="caution">
    <text evidence="2">The sequence shown here is derived from an EMBL/GenBank/DDBJ whole genome shotgun (WGS) entry which is preliminary data.</text>
</comment>
<dbReference type="AlphaFoldDB" id="A0A365L5N1"/>
<dbReference type="GO" id="GO:0003677">
    <property type="term" value="F:DNA binding"/>
    <property type="evidence" value="ECO:0007669"/>
    <property type="project" value="InterPro"/>
</dbReference>
<evidence type="ECO:0000313" key="2">
    <source>
        <dbReference type="EMBL" id="RAZ80738.1"/>
    </source>
</evidence>
<keyword evidence="3" id="KW-1185">Reference proteome</keyword>
<dbReference type="InterPro" id="IPR002686">
    <property type="entry name" value="Transposase_17"/>
</dbReference>
<proteinExistence type="predicted"/>
<dbReference type="SMART" id="SM01321">
    <property type="entry name" value="Y1_Tnp"/>
    <property type="match status" value="1"/>
</dbReference>
<feature type="domain" description="Transposase IS200-like" evidence="1">
    <location>
        <begin position="12"/>
        <end position="126"/>
    </location>
</feature>
<reference evidence="2 3" key="1">
    <citation type="submission" date="2018-06" db="EMBL/GenBank/DDBJ databases">
        <title>The draft genome sequences of strains SCU63 and S1.</title>
        <authorList>
            <person name="Gan L."/>
        </authorList>
    </citation>
    <scope>NUCLEOTIDE SEQUENCE [LARGE SCALE GENOMIC DNA]</scope>
    <source>
        <strain evidence="2 3">SCU63</strain>
    </source>
</reference>
<gene>
    <name evidence="2" type="ORF">DP120_00145</name>
</gene>
<name>A0A365L5N1_9BACL</name>
<accession>A0A365L5N1</accession>
<dbReference type="GO" id="GO:0004803">
    <property type="term" value="F:transposase activity"/>
    <property type="evidence" value="ECO:0007669"/>
    <property type="project" value="InterPro"/>
</dbReference>
<dbReference type="InterPro" id="IPR036515">
    <property type="entry name" value="Transposase_17_sf"/>
</dbReference>
<dbReference type="PANTHER" id="PTHR34322">
    <property type="entry name" value="TRANSPOSASE, Y1_TNP DOMAIN-CONTAINING"/>
    <property type="match status" value="1"/>
</dbReference>
<evidence type="ECO:0000259" key="1">
    <source>
        <dbReference type="SMART" id="SM01321"/>
    </source>
</evidence>
<dbReference type="Gene3D" id="3.30.70.1290">
    <property type="entry name" value="Transposase IS200-like"/>
    <property type="match status" value="1"/>
</dbReference>
<dbReference type="EMBL" id="QLZR01000001">
    <property type="protein sequence ID" value="RAZ80738.1"/>
    <property type="molecule type" value="Genomic_DNA"/>
</dbReference>